<dbReference type="EMBL" id="BMAW01021190">
    <property type="protein sequence ID" value="GFT71791.1"/>
    <property type="molecule type" value="Genomic_DNA"/>
</dbReference>
<gene>
    <name evidence="1" type="ORF">NPIL_485351</name>
</gene>
<protein>
    <submittedName>
        <fullName evidence="1">Uncharacterized protein</fullName>
    </submittedName>
</protein>
<sequence length="33" mass="3752">RNESRPEALKAAEQLDKRSSHKVFGLTGLERLD</sequence>
<dbReference type="Proteomes" id="UP000887013">
    <property type="component" value="Unassembled WGS sequence"/>
</dbReference>
<comment type="caution">
    <text evidence="1">The sequence shown here is derived from an EMBL/GenBank/DDBJ whole genome shotgun (WGS) entry which is preliminary data.</text>
</comment>
<name>A0A8X6PMH6_NEPPI</name>
<keyword evidence="2" id="KW-1185">Reference proteome</keyword>
<organism evidence="1 2">
    <name type="scientific">Nephila pilipes</name>
    <name type="common">Giant wood spider</name>
    <name type="synonym">Nephila maculata</name>
    <dbReference type="NCBI Taxonomy" id="299642"/>
    <lineage>
        <taxon>Eukaryota</taxon>
        <taxon>Metazoa</taxon>
        <taxon>Ecdysozoa</taxon>
        <taxon>Arthropoda</taxon>
        <taxon>Chelicerata</taxon>
        <taxon>Arachnida</taxon>
        <taxon>Araneae</taxon>
        <taxon>Araneomorphae</taxon>
        <taxon>Entelegynae</taxon>
        <taxon>Araneoidea</taxon>
        <taxon>Nephilidae</taxon>
        <taxon>Nephila</taxon>
    </lineage>
</organism>
<evidence type="ECO:0000313" key="1">
    <source>
        <dbReference type="EMBL" id="GFT71791.1"/>
    </source>
</evidence>
<evidence type="ECO:0000313" key="2">
    <source>
        <dbReference type="Proteomes" id="UP000887013"/>
    </source>
</evidence>
<feature type="non-terminal residue" evidence="1">
    <location>
        <position position="1"/>
    </location>
</feature>
<proteinExistence type="predicted"/>
<dbReference type="AlphaFoldDB" id="A0A8X6PMH6"/>
<accession>A0A8X6PMH6</accession>
<reference evidence="1" key="1">
    <citation type="submission" date="2020-08" db="EMBL/GenBank/DDBJ databases">
        <title>Multicomponent nature underlies the extraordinary mechanical properties of spider dragline silk.</title>
        <authorList>
            <person name="Kono N."/>
            <person name="Nakamura H."/>
            <person name="Mori M."/>
            <person name="Yoshida Y."/>
            <person name="Ohtoshi R."/>
            <person name="Malay A.D."/>
            <person name="Moran D.A.P."/>
            <person name="Tomita M."/>
            <person name="Numata K."/>
            <person name="Arakawa K."/>
        </authorList>
    </citation>
    <scope>NUCLEOTIDE SEQUENCE</scope>
</reference>